<dbReference type="Proteomes" id="UP001314170">
    <property type="component" value="Unassembled WGS sequence"/>
</dbReference>
<dbReference type="AlphaFoldDB" id="A0AAV1RD00"/>
<proteinExistence type="predicted"/>
<comment type="caution">
    <text evidence="1">The sequence shown here is derived from an EMBL/GenBank/DDBJ whole genome shotgun (WGS) entry which is preliminary data.</text>
</comment>
<evidence type="ECO:0000313" key="1">
    <source>
        <dbReference type="EMBL" id="CAK7333745.1"/>
    </source>
</evidence>
<evidence type="ECO:0000313" key="2">
    <source>
        <dbReference type="Proteomes" id="UP001314170"/>
    </source>
</evidence>
<accession>A0AAV1RD00</accession>
<name>A0AAV1RD00_9ROSI</name>
<organism evidence="1 2">
    <name type="scientific">Dovyalis caffra</name>
    <dbReference type="NCBI Taxonomy" id="77055"/>
    <lineage>
        <taxon>Eukaryota</taxon>
        <taxon>Viridiplantae</taxon>
        <taxon>Streptophyta</taxon>
        <taxon>Embryophyta</taxon>
        <taxon>Tracheophyta</taxon>
        <taxon>Spermatophyta</taxon>
        <taxon>Magnoliopsida</taxon>
        <taxon>eudicotyledons</taxon>
        <taxon>Gunneridae</taxon>
        <taxon>Pentapetalae</taxon>
        <taxon>rosids</taxon>
        <taxon>fabids</taxon>
        <taxon>Malpighiales</taxon>
        <taxon>Salicaceae</taxon>
        <taxon>Flacourtieae</taxon>
        <taxon>Dovyalis</taxon>
    </lineage>
</organism>
<sequence length="64" mass="7209">MATSTSSVEVLMEKLKSLFGEIVQEEAVRFESKVDNWVAVKVREVSDFFGNNKDEKGLRVATTK</sequence>
<gene>
    <name evidence="1" type="ORF">DCAF_LOCUS9596</name>
</gene>
<reference evidence="1 2" key="1">
    <citation type="submission" date="2024-01" db="EMBL/GenBank/DDBJ databases">
        <authorList>
            <person name="Waweru B."/>
        </authorList>
    </citation>
    <scope>NUCLEOTIDE SEQUENCE [LARGE SCALE GENOMIC DNA]</scope>
</reference>
<protein>
    <submittedName>
        <fullName evidence="1">Uncharacterized protein</fullName>
    </submittedName>
</protein>
<dbReference type="EMBL" id="CAWUPB010000936">
    <property type="protein sequence ID" value="CAK7333745.1"/>
    <property type="molecule type" value="Genomic_DNA"/>
</dbReference>
<keyword evidence="2" id="KW-1185">Reference proteome</keyword>